<sequence>MRRLKNKIRRFFNQKHLKFADVILIIVILLIGSIQIVRWTSKNMTNQSPTSQAEQVKLDFIKQVAPTAEKEQRKYHVYASVTIAQAALESNWGQSELAQKYNNLFGVKGTGINSALMTTKEYVNGQWITIKANFVVYPSWQKSIEAHTALLVNGIDGDQNHYQQVINAQSYQQAAEALQQSGYATDPDYAQKLITIIQKYKLYQYDS</sequence>
<evidence type="ECO:0000313" key="6">
    <source>
        <dbReference type="Proteomes" id="UP000823963"/>
    </source>
</evidence>
<reference evidence="5" key="2">
    <citation type="submission" date="2021-04" db="EMBL/GenBank/DDBJ databases">
        <authorList>
            <person name="Gilroy R."/>
        </authorList>
    </citation>
    <scope>NUCLEOTIDE SEQUENCE</scope>
    <source>
        <strain evidence="5">6627</strain>
    </source>
</reference>
<dbReference type="PANTHER" id="PTHR33308">
    <property type="entry name" value="PEPTIDOGLYCAN HYDROLASE FLGJ"/>
    <property type="match status" value="1"/>
</dbReference>
<name>A0A9D1UX01_9LACO</name>
<dbReference type="InterPro" id="IPR002901">
    <property type="entry name" value="MGlyc_endo_b_GlcNAc-like_dom"/>
</dbReference>
<accession>A0A9D1UX01</accession>
<keyword evidence="3" id="KW-1133">Transmembrane helix</keyword>
<evidence type="ECO:0000313" key="5">
    <source>
        <dbReference type="EMBL" id="HIX02030.1"/>
    </source>
</evidence>
<dbReference type="AlphaFoldDB" id="A0A9D1UX01"/>
<feature type="domain" description="Mannosyl-glycoprotein endo-beta-N-acetylglucosamidase-like" evidence="4">
    <location>
        <begin position="50"/>
        <end position="206"/>
    </location>
</feature>
<dbReference type="PANTHER" id="PTHR33308:SF9">
    <property type="entry name" value="PEPTIDOGLYCAN HYDROLASE FLGJ"/>
    <property type="match status" value="1"/>
</dbReference>
<dbReference type="Pfam" id="PF01832">
    <property type="entry name" value="Glucosaminidase"/>
    <property type="match status" value="1"/>
</dbReference>
<keyword evidence="3" id="KW-0472">Membrane</keyword>
<dbReference type="GO" id="GO:0004040">
    <property type="term" value="F:amidase activity"/>
    <property type="evidence" value="ECO:0007669"/>
    <property type="project" value="InterPro"/>
</dbReference>
<dbReference type="PRINTS" id="PR01002">
    <property type="entry name" value="FLGFLGJ"/>
</dbReference>
<dbReference type="Gene3D" id="4.10.80.30">
    <property type="entry name" value="DNA polymerase, domain 6"/>
    <property type="match status" value="1"/>
</dbReference>
<dbReference type="Gene3D" id="1.10.530.10">
    <property type="match status" value="1"/>
</dbReference>
<protein>
    <submittedName>
        <fullName evidence="5">Glycoside hydrolase family 73 protein</fullName>
    </submittedName>
</protein>
<evidence type="ECO:0000259" key="4">
    <source>
        <dbReference type="SMART" id="SM00047"/>
    </source>
</evidence>
<comment type="similarity">
    <text evidence="1">Belongs to the glycosyl hydrolase 73 family.</text>
</comment>
<keyword evidence="3" id="KW-0812">Transmembrane</keyword>
<dbReference type="InterPro" id="IPR051056">
    <property type="entry name" value="Glycosyl_Hydrolase_73"/>
</dbReference>
<proteinExistence type="inferred from homology"/>
<gene>
    <name evidence="5" type="ORF">H9861_04670</name>
</gene>
<evidence type="ECO:0000256" key="3">
    <source>
        <dbReference type="SAM" id="Phobius"/>
    </source>
</evidence>
<feature type="transmembrane region" description="Helical" evidence="3">
    <location>
        <begin position="20"/>
        <end position="39"/>
    </location>
</feature>
<dbReference type="SMART" id="SM00047">
    <property type="entry name" value="LYZ2"/>
    <property type="match status" value="1"/>
</dbReference>
<keyword evidence="2 5" id="KW-0378">Hydrolase</keyword>
<evidence type="ECO:0000256" key="1">
    <source>
        <dbReference type="ARBA" id="ARBA00010266"/>
    </source>
</evidence>
<evidence type="ECO:0000256" key="2">
    <source>
        <dbReference type="ARBA" id="ARBA00022801"/>
    </source>
</evidence>
<dbReference type="Proteomes" id="UP000823963">
    <property type="component" value="Unassembled WGS sequence"/>
</dbReference>
<organism evidence="5 6">
    <name type="scientific">Candidatus Ligilactobacillus excrementigallinarum</name>
    <dbReference type="NCBI Taxonomy" id="2838641"/>
    <lineage>
        <taxon>Bacteria</taxon>
        <taxon>Bacillati</taxon>
        <taxon>Bacillota</taxon>
        <taxon>Bacilli</taxon>
        <taxon>Lactobacillales</taxon>
        <taxon>Lactobacillaceae</taxon>
        <taxon>Ligilactobacillus</taxon>
    </lineage>
</organism>
<comment type="caution">
    <text evidence="5">The sequence shown here is derived from an EMBL/GenBank/DDBJ whole genome shotgun (WGS) entry which is preliminary data.</text>
</comment>
<dbReference type="EMBL" id="DXFP01000040">
    <property type="protein sequence ID" value="HIX02030.1"/>
    <property type="molecule type" value="Genomic_DNA"/>
</dbReference>
<reference evidence="5" key="1">
    <citation type="journal article" date="2021" name="PeerJ">
        <title>Extensive microbial diversity within the chicken gut microbiome revealed by metagenomics and culture.</title>
        <authorList>
            <person name="Gilroy R."/>
            <person name="Ravi A."/>
            <person name="Getino M."/>
            <person name="Pursley I."/>
            <person name="Horton D.L."/>
            <person name="Alikhan N.F."/>
            <person name="Baker D."/>
            <person name="Gharbi K."/>
            <person name="Hall N."/>
            <person name="Watson M."/>
            <person name="Adriaenssens E.M."/>
            <person name="Foster-Nyarko E."/>
            <person name="Jarju S."/>
            <person name="Secka A."/>
            <person name="Antonio M."/>
            <person name="Oren A."/>
            <person name="Chaudhuri R.R."/>
            <person name="La Ragione R."/>
            <person name="Hildebrand F."/>
            <person name="Pallen M.J."/>
        </authorList>
    </citation>
    <scope>NUCLEOTIDE SEQUENCE</scope>
    <source>
        <strain evidence="5">6627</strain>
    </source>
</reference>